<keyword evidence="4 7" id="KW-0808">Transferase</keyword>
<dbReference type="Pfam" id="PF00155">
    <property type="entry name" value="Aminotran_1_2"/>
    <property type="match status" value="1"/>
</dbReference>
<sequence length="391" mass="42715">MSSNKAADLWMEVIALGKQPGVTDLSQGYPDLPGDRKARELAADIILNGAEDDFSVNQYSPAIGVPQLREALARFYTAWYGESATYDPDTEVCVATSGTEALYAATQSLLKPGDEVIIFEPYFPWYLPHLEQAHAVPKVVRLSPPNFALTEEALEQAVSEKTRMIISNTPHNPTGRVLTQAELEAIASVCRKHNLIALSDEVYECVVFGDHTHRRLADLPGMRERTLTLGSASKMFSLTGWRIGWWTGPKEWIAAIAKKKSFCSFCAPTPLQHAVAGALDATSKEQMAEVARLFEANAKDLSASLTAMGLDVTNVEGGYFVIADVRSTGMDAMTFCKWLAAHKHVACVPLSLFSTDPSDPHLSTLVRFAICKKRETIHTACQKLNAPAPSS</sequence>
<dbReference type="OMA" id="FHNTGWK"/>
<evidence type="ECO:0000256" key="2">
    <source>
        <dbReference type="ARBA" id="ARBA00007441"/>
    </source>
</evidence>
<organism evidence="8">
    <name type="scientific">Salpingoeca rosetta (strain ATCC 50818 / BSB-021)</name>
    <dbReference type="NCBI Taxonomy" id="946362"/>
    <lineage>
        <taxon>Eukaryota</taxon>
        <taxon>Choanoflagellata</taxon>
        <taxon>Craspedida</taxon>
        <taxon>Salpingoecidae</taxon>
        <taxon>Salpingoeca</taxon>
    </lineage>
</organism>
<dbReference type="InterPro" id="IPR004839">
    <property type="entry name" value="Aminotransferase_I/II_large"/>
</dbReference>
<accession>F2TW54</accession>
<dbReference type="InterPro" id="IPR051326">
    <property type="entry name" value="Kynurenine-oxoglutarate_AT"/>
</dbReference>
<dbReference type="InterPro" id="IPR015421">
    <property type="entry name" value="PyrdxlP-dep_Trfase_major"/>
</dbReference>
<dbReference type="SUPFAM" id="SSF53383">
    <property type="entry name" value="PLP-dependent transferases"/>
    <property type="match status" value="1"/>
</dbReference>
<dbReference type="Gene3D" id="3.40.640.10">
    <property type="entry name" value="Type I PLP-dependent aspartate aminotransferase-like (Major domain)"/>
    <property type="match status" value="1"/>
</dbReference>
<dbReference type="PANTHER" id="PTHR43807">
    <property type="entry name" value="FI04487P"/>
    <property type="match status" value="1"/>
</dbReference>
<dbReference type="GO" id="GO:0005739">
    <property type="term" value="C:mitochondrion"/>
    <property type="evidence" value="ECO:0007669"/>
    <property type="project" value="TreeGrafter"/>
</dbReference>
<keyword evidence="5" id="KW-0663">Pyridoxal phosphate</keyword>
<dbReference type="InParanoid" id="F2TW54"/>
<dbReference type="AlphaFoldDB" id="F2TW54"/>
<dbReference type="InterPro" id="IPR015422">
    <property type="entry name" value="PyrdxlP-dep_Trfase_small"/>
</dbReference>
<feature type="domain" description="Aminotransferase class I/classII large" evidence="6">
    <location>
        <begin position="22"/>
        <end position="384"/>
    </location>
</feature>
<dbReference type="GeneID" id="16067661"/>
<reference evidence="7" key="1">
    <citation type="submission" date="2009-08" db="EMBL/GenBank/DDBJ databases">
        <title>Annotation of Salpingoeca rosetta.</title>
        <authorList>
            <consortium name="The Broad Institute Genome Sequencing Platform"/>
            <person name="Russ C."/>
            <person name="Cuomo C."/>
            <person name="Burger G."/>
            <person name="Gray M.W."/>
            <person name="Holland P.W.H."/>
            <person name="King N."/>
            <person name="Lang F.B.F."/>
            <person name="Roger A.J."/>
            <person name="Ruiz-Trillo I."/>
            <person name="Young S.K."/>
            <person name="Zeng Q."/>
            <person name="Gargeya S."/>
            <person name="Alvarado L."/>
            <person name="Berlin A."/>
            <person name="Chapman S.B."/>
            <person name="Chen Z."/>
            <person name="Freedman E."/>
            <person name="Gellesch M."/>
            <person name="Goldberg J."/>
            <person name="Griggs A."/>
            <person name="Gujja S."/>
            <person name="Heilman E."/>
            <person name="Heiman D."/>
            <person name="Howarth C."/>
            <person name="Mehta T."/>
            <person name="Neiman D."/>
            <person name="Pearson M."/>
            <person name="Roberts A."/>
            <person name="Saif S."/>
            <person name="Shea T."/>
            <person name="Shenoy N."/>
            <person name="Sisk P."/>
            <person name="Stolte C."/>
            <person name="Sykes S."/>
            <person name="White J."/>
            <person name="Yandava C."/>
            <person name="Haas B."/>
            <person name="Nusbaum C."/>
            <person name="Birren B."/>
        </authorList>
    </citation>
    <scope>NUCLEOTIDE SEQUENCE [LARGE SCALE GENOMIC DNA]</scope>
    <source>
        <strain evidence="7">ATCC 50818</strain>
    </source>
</reference>
<evidence type="ECO:0000313" key="8">
    <source>
        <dbReference type="Proteomes" id="UP000007799"/>
    </source>
</evidence>
<dbReference type="KEGG" id="sre:PTSG_00319"/>
<dbReference type="CDD" id="cd00609">
    <property type="entry name" value="AAT_like"/>
    <property type="match status" value="1"/>
</dbReference>
<dbReference type="InterPro" id="IPR004838">
    <property type="entry name" value="NHTrfase_class1_PyrdxlP-BS"/>
</dbReference>
<dbReference type="GO" id="GO:0016212">
    <property type="term" value="F:kynurenine-oxoglutarate transaminase activity"/>
    <property type="evidence" value="ECO:0007669"/>
    <property type="project" value="TreeGrafter"/>
</dbReference>
<dbReference type="GO" id="GO:0030170">
    <property type="term" value="F:pyridoxal phosphate binding"/>
    <property type="evidence" value="ECO:0007669"/>
    <property type="project" value="InterPro"/>
</dbReference>
<keyword evidence="8" id="KW-1185">Reference proteome</keyword>
<evidence type="ECO:0000256" key="4">
    <source>
        <dbReference type="ARBA" id="ARBA00022679"/>
    </source>
</evidence>
<dbReference type="Proteomes" id="UP000007799">
    <property type="component" value="Unassembled WGS sequence"/>
</dbReference>
<dbReference type="eggNOG" id="KOG0257">
    <property type="taxonomic scope" value="Eukaryota"/>
</dbReference>
<dbReference type="Gene3D" id="3.90.1150.10">
    <property type="entry name" value="Aspartate Aminotransferase, domain 1"/>
    <property type="match status" value="1"/>
</dbReference>
<dbReference type="RefSeq" id="XP_004998870.1">
    <property type="nucleotide sequence ID" value="XM_004998813.1"/>
</dbReference>
<dbReference type="EMBL" id="GL832955">
    <property type="protein sequence ID" value="EGD72300.1"/>
    <property type="molecule type" value="Genomic_DNA"/>
</dbReference>
<evidence type="ECO:0000256" key="3">
    <source>
        <dbReference type="ARBA" id="ARBA00022576"/>
    </source>
</evidence>
<evidence type="ECO:0000313" key="7">
    <source>
        <dbReference type="EMBL" id="EGD72300.1"/>
    </source>
</evidence>
<dbReference type="PROSITE" id="PS00105">
    <property type="entry name" value="AA_TRANSFER_CLASS_1"/>
    <property type="match status" value="1"/>
</dbReference>
<evidence type="ECO:0000259" key="6">
    <source>
        <dbReference type="Pfam" id="PF00155"/>
    </source>
</evidence>
<protein>
    <submittedName>
        <fullName evidence="7">Aminotransferase class I and II</fullName>
    </submittedName>
</protein>
<proteinExistence type="inferred from homology"/>
<dbReference type="PANTHER" id="PTHR43807:SF20">
    <property type="entry name" value="FI04487P"/>
    <property type="match status" value="1"/>
</dbReference>
<comment type="cofactor">
    <cofactor evidence="1">
        <name>pyridoxal 5'-phosphate</name>
        <dbReference type="ChEBI" id="CHEBI:597326"/>
    </cofactor>
</comment>
<keyword evidence="3 7" id="KW-0032">Aminotransferase</keyword>
<name>F2TW54_SALR5</name>
<evidence type="ECO:0000256" key="5">
    <source>
        <dbReference type="ARBA" id="ARBA00022898"/>
    </source>
</evidence>
<gene>
    <name evidence="7" type="ORF">PTSG_00319</name>
</gene>
<dbReference type="STRING" id="946362.F2TW54"/>
<dbReference type="InterPro" id="IPR015424">
    <property type="entry name" value="PyrdxlP-dep_Trfase"/>
</dbReference>
<evidence type="ECO:0000256" key="1">
    <source>
        <dbReference type="ARBA" id="ARBA00001933"/>
    </source>
</evidence>
<comment type="similarity">
    <text evidence="2">Belongs to the class-I pyridoxal-phosphate-dependent aminotransferase family.</text>
</comment>
<dbReference type="OrthoDB" id="7042322at2759"/>
<dbReference type="FunFam" id="3.40.640.10:FF:000024">
    <property type="entry name" value="Kynurenine--oxoglutarate transaminase 3"/>
    <property type="match status" value="1"/>
</dbReference>